<keyword evidence="2" id="KW-0378">Hydrolase</keyword>
<organism evidence="2">
    <name type="scientific">mine drainage metagenome</name>
    <dbReference type="NCBI Taxonomy" id="410659"/>
    <lineage>
        <taxon>unclassified sequences</taxon>
        <taxon>metagenomes</taxon>
        <taxon>ecological metagenomes</taxon>
    </lineage>
</organism>
<proteinExistence type="predicted"/>
<comment type="caution">
    <text evidence="2">The sequence shown here is derived from an EMBL/GenBank/DDBJ whole genome shotgun (WGS) entry which is preliminary data.</text>
</comment>
<name>E6PIY2_9ZZZZ</name>
<gene>
    <name evidence="2" type="ORF">CARN1_0904</name>
</gene>
<dbReference type="InterPro" id="IPR029058">
    <property type="entry name" value="AB_hydrolase_fold"/>
</dbReference>
<reference evidence="2" key="1">
    <citation type="submission" date="2009-10" db="EMBL/GenBank/DDBJ databases">
        <title>Diversity of trophic interactions inside an arsenic-rich microbial ecosystem.</title>
        <authorList>
            <person name="Bertin P.N."/>
            <person name="Heinrich-Salmeron A."/>
            <person name="Pelletier E."/>
            <person name="Goulhen-Chollet F."/>
            <person name="Arsene-Ploetze F."/>
            <person name="Gallien S."/>
            <person name="Calteau A."/>
            <person name="Vallenet D."/>
            <person name="Casiot C."/>
            <person name="Chane-Woon-Ming B."/>
            <person name="Giloteaux L."/>
            <person name="Barakat M."/>
            <person name="Bonnefoy V."/>
            <person name="Bruneel O."/>
            <person name="Chandler M."/>
            <person name="Cleiss J."/>
            <person name="Duran R."/>
            <person name="Elbaz-Poulichet F."/>
            <person name="Fonknechten N."/>
            <person name="Lauga B."/>
            <person name="Mornico D."/>
            <person name="Ortet P."/>
            <person name="Schaeffer C."/>
            <person name="Siguier P."/>
            <person name="Alexander Thil Smith A."/>
            <person name="Van Dorsselaer A."/>
            <person name="Weissenbach J."/>
            <person name="Medigue C."/>
            <person name="Le Paslier D."/>
        </authorList>
    </citation>
    <scope>NUCLEOTIDE SEQUENCE</scope>
</reference>
<dbReference type="InterPro" id="IPR000073">
    <property type="entry name" value="AB_hydrolase_1"/>
</dbReference>
<dbReference type="InterPro" id="IPR050266">
    <property type="entry name" value="AB_hydrolase_sf"/>
</dbReference>
<feature type="domain" description="AB hydrolase-1" evidence="1">
    <location>
        <begin position="35"/>
        <end position="140"/>
    </location>
</feature>
<protein>
    <submittedName>
        <fullName evidence="2">Putative Alpha/beta hydrolase</fullName>
    </submittedName>
</protein>
<sequence>MRAYGYPMSEEPQLLALEGGEIEYLYHRGQSPVSPIIVFLHEGLGTLRLWRDLPSRLCEGTPYGSLVYSRFGNGFSSELRSARTPSYMHDEGLRVLPEILDRLEIERALLLGHSDGGSIAAIFAGAFPTRCTGLILEAPHAMVEERSIDAIAAIGARYRSDPELRARIARHHHNGESTFFGWNDIWLHPDFRDWNIDEYVARIAAPILAIQGMDDEYGTLEQIDRIAAAAPGEVDRLLLAHCGHAPHRDRAELFLALARSWIAERG</sequence>
<evidence type="ECO:0000313" key="2">
    <source>
        <dbReference type="EMBL" id="CBH76424.1"/>
    </source>
</evidence>
<dbReference type="GO" id="GO:0016787">
    <property type="term" value="F:hydrolase activity"/>
    <property type="evidence" value="ECO:0007669"/>
    <property type="project" value="UniProtKB-KW"/>
</dbReference>
<dbReference type="AlphaFoldDB" id="E6PIY2"/>
<dbReference type="PANTHER" id="PTHR43798">
    <property type="entry name" value="MONOACYLGLYCEROL LIPASE"/>
    <property type="match status" value="1"/>
</dbReference>
<dbReference type="Gene3D" id="3.40.50.1820">
    <property type="entry name" value="alpha/beta hydrolase"/>
    <property type="match status" value="1"/>
</dbReference>
<dbReference type="SUPFAM" id="SSF53474">
    <property type="entry name" value="alpha/beta-Hydrolases"/>
    <property type="match status" value="1"/>
</dbReference>
<dbReference type="EMBL" id="CABL01000019">
    <property type="protein sequence ID" value="CBH76424.1"/>
    <property type="molecule type" value="Genomic_DNA"/>
</dbReference>
<accession>E6PIY2</accession>
<evidence type="ECO:0000259" key="1">
    <source>
        <dbReference type="Pfam" id="PF00561"/>
    </source>
</evidence>
<dbReference type="Pfam" id="PF00561">
    <property type="entry name" value="Abhydrolase_1"/>
    <property type="match status" value="1"/>
</dbReference>